<sequence length="82" mass="8862">IRQYLSEGADKQKMSVVVDLIPALIHASLVLFFTGLCNFLFGLNVTVFALTSVAIAACVLVYLWTLVAPAFNAQSPFQSPLS</sequence>
<evidence type="ECO:0000313" key="1">
    <source>
        <dbReference type="EMBL" id="KAI0026709.1"/>
    </source>
</evidence>
<gene>
    <name evidence="1" type="ORF">K488DRAFT_10372</name>
</gene>
<protein>
    <submittedName>
        <fullName evidence="1">Uncharacterized protein</fullName>
    </submittedName>
</protein>
<dbReference type="EMBL" id="MU274260">
    <property type="protein sequence ID" value="KAI0026709.1"/>
    <property type="molecule type" value="Genomic_DNA"/>
</dbReference>
<proteinExistence type="predicted"/>
<feature type="non-terminal residue" evidence="1">
    <location>
        <position position="82"/>
    </location>
</feature>
<name>A0ACB8Q4L0_9AGAM</name>
<keyword evidence="2" id="KW-1185">Reference proteome</keyword>
<feature type="non-terminal residue" evidence="1">
    <location>
        <position position="1"/>
    </location>
</feature>
<evidence type="ECO:0000313" key="2">
    <source>
        <dbReference type="Proteomes" id="UP000814128"/>
    </source>
</evidence>
<comment type="caution">
    <text evidence="1">The sequence shown here is derived from an EMBL/GenBank/DDBJ whole genome shotgun (WGS) entry which is preliminary data.</text>
</comment>
<dbReference type="Proteomes" id="UP000814128">
    <property type="component" value="Unassembled WGS sequence"/>
</dbReference>
<accession>A0ACB8Q4L0</accession>
<reference evidence="1" key="2">
    <citation type="journal article" date="2022" name="New Phytol.">
        <title>Evolutionary transition to the ectomycorrhizal habit in the genomes of a hyperdiverse lineage of mushroom-forming fungi.</title>
        <authorList>
            <person name="Looney B."/>
            <person name="Miyauchi S."/>
            <person name="Morin E."/>
            <person name="Drula E."/>
            <person name="Courty P.E."/>
            <person name="Kohler A."/>
            <person name="Kuo A."/>
            <person name="LaButti K."/>
            <person name="Pangilinan J."/>
            <person name="Lipzen A."/>
            <person name="Riley R."/>
            <person name="Andreopoulos W."/>
            <person name="He G."/>
            <person name="Johnson J."/>
            <person name="Nolan M."/>
            <person name="Tritt A."/>
            <person name="Barry K.W."/>
            <person name="Grigoriev I.V."/>
            <person name="Nagy L.G."/>
            <person name="Hibbett D."/>
            <person name="Henrissat B."/>
            <person name="Matheny P.B."/>
            <person name="Labbe J."/>
            <person name="Martin F.M."/>
        </authorList>
    </citation>
    <scope>NUCLEOTIDE SEQUENCE</scope>
    <source>
        <strain evidence="1">EC-137</strain>
    </source>
</reference>
<organism evidence="1 2">
    <name type="scientific">Vararia minispora EC-137</name>
    <dbReference type="NCBI Taxonomy" id="1314806"/>
    <lineage>
        <taxon>Eukaryota</taxon>
        <taxon>Fungi</taxon>
        <taxon>Dikarya</taxon>
        <taxon>Basidiomycota</taxon>
        <taxon>Agaricomycotina</taxon>
        <taxon>Agaricomycetes</taxon>
        <taxon>Russulales</taxon>
        <taxon>Lachnocladiaceae</taxon>
        <taxon>Vararia</taxon>
    </lineage>
</organism>
<reference evidence="1" key="1">
    <citation type="submission" date="2021-02" db="EMBL/GenBank/DDBJ databases">
        <authorList>
            <consortium name="DOE Joint Genome Institute"/>
            <person name="Ahrendt S."/>
            <person name="Looney B.P."/>
            <person name="Miyauchi S."/>
            <person name="Morin E."/>
            <person name="Drula E."/>
            <person name="Courty P.E."/>
            <person name="Chicoki N."/>
            <person name="Fauchery L."/>
            <person name="Kohler A."/>
            <person name="Kuo A."/>
            <person name="Labutti K."/>
            <person name="Pangilinan J."/>
            <person name="Lipzen A."/>
            <person name="Riley R."/>
            <person name="Andreopoulos W."/>
            <person name="He G."/>
            <person name="Johnson J."/>
            <person name="Barry K.W."/>
            <person name="Grigoriev I.V."/>
            <person name="Nagy L."/>
            <person name="Hibbett D."/>
            <person name="Henrissat B."/>
            <person name="Matheny P.B."/>
            <person name="Labbe J."/>
            <person name="Martin F."/>
        </authorList>
    </citation>
    <scope>NUCLEOTIDE SEQUENCE</scope>
    <source>
        <strain evidence="1">EC-137</strain>
    </source>
</reference>